<organism evidence="3 4">
    <name type="scientific">Candidatus Giovannonibacteria bacterium GW2011_GWA2_53_7</name>
    <dbReference type="NCBI Taxonomy" id="1618650"/>
    <lineage>
        <taxon>Bacteria</taxon>
        <taxon>Candidatus Giovannoniibacteriota</taxon>
    </lineage>
</organism>
<dbReference type="Proteomes" id="UP000034290">
    <property type="component" value="Unassembled WGS sequence"/>
</dbReference>
<dbReference type="SUPFAM" id="SSF117892">
    <property type="entry name" value="Band 7/SPFH domain"/>
    <property type="match status" value="1"/>
</dbReference>
<dbReference type="EMBL" id="LCRM01000074">
    <property type="protein sequence ID" value="KKW34462.1"/>
    <property type="molecule type" value="Genomic_DNA"/>
</dbReference>
<dbReference type="AlphaFoldDB" id="A0A0G2A0Z6"/>
<comment type="caution">
    <text evidence="3">The sequence shown here is derived from an EMBL/GenBank/DDBJ whole genome shotgun (WGS) entry which is preliminary data.</text>
</comment>
<reference evidence="3 4" key="1">
    <citation type="journal article" date="2015" name="Nature">
        <title>rRNA introns, odd ribosomes, and small enigmatic genomes across a large radiation of phyla.</title>
        <authorList>
            <person name="Brown C.T."/>
            <person name="Hug L.A."/>
            <person name="Thomas B.C."/>
            <person name="Sharon I."/>
            <person name="Castelle C.J."/>
            <person name="Singh A."/>
            <person name="Wilkins M.J."/>
            <person name="Williams K.H."/>
            <person name="Banfield J.F."/>
        </authorList>
    </citation>
    <scope>NUCLEOTIDE SEQUENCE [LARGE SCALE GENOMIC DNA]</scope>
</reference>
<dbReference type="InterPro" id="IPR036013">
    <property type="entry name" value="Band_7/SPFH_dom_sf"/>
</dbReference>
<dbReference type="Gene3D" id="3.30.479.30">
    <property type="entry name" value="Band 7 domain"/>
    <property type="match status" value="1"/>
</dbReference>
<dbReference type="InterPro" id="IPR001107">
    <property type="entry name" value="Band_7"/>
</dbReference>
<gene>
    <name evidence="3" type="ORF">UY81_C0074G0007</name>
</gene>
<feature type="transmembrane region" description="Helical" evidence="1">
    <location>
        <begin position="21"/>
        <end position="43"/>
    </location>
</feature>
<protein>
    <recommendedName>
        <fullName evidence="2">Band 7 domain-containing protein</fullName>
    </recommendedName>
</protein>
<feature type="transmembrane region" description="Helical" evidence="1">
    <location>
        <begin position="55"/>
        <end position="78"/>
    </location>
</feature>
<keyword evidence="1" id="KW-0472">Membrane</keyword>
<proteinExistence type="predicted"/>
<evidence type="ECO:0000256" key="1">
    <source>
        <dbReference type="SAM" id="Phobius"/>
    </source>
</evidence>
<feature type="domain" description="Band 7" evidence="2">
    <location>
        <begin position="91"/>
        <end position="253"/>
    </location>
</feature>
<accession>A0A0G2A0Z6</accession>
<keyword evidence="1" id="KW-1133">Transmembrane helix</keyword>
<evidence type="ECO:0000313" key="3">
    <source>
        <dbReference type="EMBL" id="KKW34462.1"/>
    </source>
</evidence>
<dbReference type="Pfam" id="PF01145">
    <property type="entry name" value="Band_7"/>
    <property type="match status" value="1"/>
</dbReference>
<keyword evidence="1" id="KW-0812">Transmembrane</keyword>
<name>A0A0G2A0Z6_9BACT</name>
<evidence type="ECO:0000259" key="2">
    <source>
        <dbReference type="Pfam" id="PF01145"/>
    </source>
</evidence>
<sequence>MAKKKILRKKAPKVVSGLEMIAIGAGLTIALSLVTWLLFRLVIHPGPIYDNATPWWKILMYSSMQIGIVGWFFLGGLVKVPVPSKGLPLLLGKRKRDWRIHDEGWSWTLPTPFMFLDFVSLERRILEIKDAKVSAQGTEIVVSSTLEWQIANIYTFFSIGESVIRAGLEALVLKIIRDYCADKSSDQLVKDTTGLADALKISLADDNAQKNWGIKYERILIEKIDLPTDVKAAYAAKDKEAQERVAEKTQIDARIEQMKALKKEFPDLSDGEIRDMVQTETGKVTRVVYDGNLGAIGALVDGIAGTTKKGGK</sequence>
<evidence type="ECO:0000313" key="4">
    <source>
        <dbReference type="Proteomes" id="UP000034290"/>
    </source>
</evidence>